<proteinExistence type="predicted"/>
<name>A0A7I7JLT0_9MYCO</name>
<evidence type="ECO:0008006" key="3">
    <source>
        <dbReference type="Google" id="ProtNLM"/>
    </source>
</evidence>
<protein>
    <recommendedName>
        <fullName evidence="3">Polyketide cyclase</fullName>
    </recommendedName>
</protein>
<evidence type="ECO:0000313" key="2">
    <source>
        <dbReference type="Proteomes" id="UP000466997"/>
    </source>
</evidence>
<keyword evidence="2" id="KW-1185">Reference proteome</keyword>
<sequence>MRVNNVHSRVFTVDSLEQVGALIDSLAGDNDRLWPRQNWPAMRFDRPLAVGASGGHGPIRYDVAEYQPGRRVRFAFTRPTGLHGYHEWAARPVAGGYELRHRLVANTTGWPVLSWPLIWRPMHDALIEDALDKAVATLGCGEPRSSWSGYVRMLRRAASLRGRP</sequence>
<gene>
    <name evidence="1" type="ORF">MNVM_19570</name>
</gene>
<reference evidence="1 2" key="1">
    <citation type="journal article" date="2019" name="Emerg. Microbes Infect.">
        <title>Comprehensive subspecies identification of 175 nontuberculous mycobacteria species based on 7547 genomic profiles.</title>
        <authorList>
            <person name="Matsumoto Y."/>
            <person name="Kinjo T."/>
            <person name="Motooka D."/>
            <person name="Nabeya D."/>
            <person name="Jung N."/>
            <person name="Uechi K."/>
            <person name="Horii T."/>
            <person name="Iida T."/>
            <person name="Fujita J."/>
            <person name="Nakamura S."/>
        </authorList>
    </citation>
    <scope>NUCLEOTIDE SEQUENCE [LARGE SCALE GENOMIC DNA]</scope>
    <source>
        <strain evidence="1 2">JCM 6391</strain>
    </source>
</reference>
<dbReference type="SUPFAM" id="SSF55961">
    <property type="entry name" value="Bet v1-like"/>
    <property type="match status" value="1"/>
</dbReference>
<accession>A0A7I7JLT0</accession>
<dbReference type="RefSeq" id="WP_013831149.1">
    <property type="nucleotide sequence ID" value="NZ_AP022562.1"/>
</dbReference>
<organism evidence="1 2">
    <name type="scientific">Mycobacterium novum</name>
    <dbReference type="NCBI Taxonomy" id="2492438"/>
    <lineage>
        <taxon>Bacteria</taxon>
        <taxon>Bacillati</taxon>
        <taxon>Actinomycetota</taxon>
        <taxon>Actinomycetes</taxon>
        <taxon>Mycobacteriales</taxon>
        <taxon>Mycobacteriaceae</taxon>
        <taxon>Mycobacterium</taxon>
    </lineage>
</organism>
<dbReference type="KEGG" id="mnm:MNVM_19570"/>
<evidence type="ECO:0000313" key="1">
    <source>
        <dbReference type="EMBL" id="BBX12876.1"/>
    </source>
</evidence>
<dbReference type="AlphaFoldDB" id="A0A7I7JLT0"/>
<dbReference type="EMBL" id="AP022562">
    <property type="protein sequence ID" value="BBX12876.1"/>
    <property type="molecule type" value="Genomic_DNA"/>
</dbReference>
<dbReference type="Proteomes" id="UP000466997">
    <property type="component" value="Chromosome"/>
</dbReference>